<keyword evidence="4" id="KW-0862">Zinc</keyword>
<dbReference type="GO" id="GO:0004818">
    <property type="term" value="F:glutamate-tRNA ligase activity"/>
    <property type="evidence" value="ECO:0007669"/>
    <property type="project" value="TreeGrafter"/>
</dbReference>
<protein>
    <submittedName>
        <fullName evidence="9">tRNA glutamyl-Q synthetase</fullName>
    </submittedName>
</protein>
<evidence type="ECO:0000256" key="4">
    <source>
        <dbReference type="ARBA" id="ARBA00022833"/>
    </source>
</evidence>
<keyword evidence="10" id="KW-1185">Reference proteome</keyword>
<organism evidence="9 10">
    <name type="scientific">Neolewinella litorea</name>
    <dbReference type="NCBI Taxonomy" id="2562452"/>
    <lineage>
        <taxon>Bacteria</taxon>
        <taxon>Pseudomonadati</taxon>
        <taxon>Bacteroidota</taxon>
        <taxon>Saprospiria</taxon>
        <taxon>Saprospirales</taxon>
        <taxon>Lewinellaceae</taxon>
        <taxon>Neolewinella</taxon>
    </lineage>
</organism>
<dbReference type="InterPro" id="IPR020058">
    <property type="entry name" value="Glu/Gln-tRNA-synth_Ib_cat-dom"/>
</dbReference>
<proteinExistence type="inferred from homology"/>
<dbReference type="InterPro" id="IPR000924">
    <property type="entry name" value="Glu/Gln-tRNA-synth"/>
</dbReference>
<dbReference type="Proteomes" id="UP000308528">
    <property type="component" value="Unassembled WGS sequence"/>
</dbReference>
<dbReference type="GO" id="GO:0006424">
    <property type="term" value="P:glutamyl-tRNA aminoacylation"/>
    <property type="evidence" value="ECO:0007669"/>
    <property type="project" value="TreeGrafter"/>
</dbReference>
<evidence type="ECO:0000256" key="5">
    <source>
        <dbReference type="ARBA" id="ARBA00022840"/>
    </source>
</evidence>
<dbReference type="InterPro" id="IPR014729">
    <property type="entry name" value="Rossmann-like_a/b/a_fold"/>
</dbReference>
<accession>A0A4S4N8V7</accession>
<dbReference type="InterPro" id="IPR049940">
    <property type="entry name" value="GluQ/Sye"/>
</dbReference>
<evidence type="ECO:0000313" key="10">
    <source>
        <dbReference type="Proteomes" id="UP000308528"/>
    </source>
</evidence>
<evidence type="ECO:0000259" key="8">
    <source>
        <dbReference type="Pfam" id="PF00749"/>
    </source>
</evidence>
<sequence length="307" mass="34521">MGRRLADRVVESGCGFYVLCSTHRVSTFETLPTGYRRCTPQLRPVPYYCPQYLLDEMVRIAPTPSGFLHLGNAANFAANALLADGGRLLLRIDDLDRARFRPEYLQDVFDVLEWLQITWTDGPRDAVDFAAHWSQEHRMPLYHEALDRLAGSERVFACPCSRRELAEGTHQHGCLTQKVALNSHGIAWRMDTRGTALHDTIPWFAVRKKDGRPSYQLACTVDDQHFGITACARGADLLASTEAQALVSDLLGYPPLRERIRFVHHPLLTDGGEKISKSQGARSVRDWGVSPEEVFHIAREWIAAATP</sequence>
<dbReference type="PROSITE" id="PS00178">
    <property type="entry name" value="AA_TRNA_LIGASE_I"/>
    <property type="match status" value="1"/>
</dbReference>
<dbReference type="PRINTS" id="PR00987">
    <property type="entry name" value="TRNASYNTHGLU"/>
</dbReference>
<comment type="caution">
    <text evidence="9">The sequence shown here is derived from an EMBL/GenBank/DDBJ whole genome shotgun (WGS) entry which is preliminary data.</text>
</comment>
<dbReference type="OrthoDB" id="9807503at2"/>
<evidence type="ECO:0000256" key="1">
    <source>
        <dbReference type="ARBA" id="ARBA00022598"/>
    </source>
</evidence>
<dbReference type="GO" id="GO:0005829">
    <property type="term" value="C:cytosol"/>
    <property type="evidence" value="ECO:0007669"/>
    <property type="project" value="TreeGrafter"/>
</dbReference>
<reference evidence="9 10" key="1">
    <citation type="submission" date="2019-04" db="EMBL/GenBank/DDBJ databases">
        <title>Lewinella litorea sp. nov., isolated from a marine sand.</title>
        <authorList>
            <person name="Yoon J.-H."/>
        </authorList>
    </citation>
    <scope>NUCLEOTIDE SEQUENCE [LARGE SCALE GENOMIC DNA]</scope>
    <source>
        <strain evidence="9 10">HSMS-39</strain>
    </source>
</reference>
<dbReference type="InterPro" id="IPR001412">
    <property type="entry name" value="aa-tRNA-synth_I_CS"/>
</dbReference>
<keyword evidence="2" id="KW-0479">Metal-binding</keyword>
<dbReference type="Pfam" id="PF00749">
    <property type="entry name" value="tRNA-synt_1c"/>
    <property type="match status" value="2"/>
</dbReference>
<dbReference type="AlphaFoldDB" id="A0A4S4N8V7"/>
<evidence type="ECO:0000256" key="2">
    <source>
        <dbReference type="ARBA" id="ARBA00022723"/>
    </source>
</evidence>
<feature type="domain" description="Glutamyl/glutaminyl-tRNA synthetase class Ib catalytic" evidence="8">
    <location>
        <begin position="188"/>
        <end position="296"/>
    </location>
</feature>
<dbReference type="PANTHER" id="PTHR43311">
    <property type="entry name" value="GLUTAMATE--TRNA LIGASE"/>
    <property type="match status" value="1"/>
</dbReference>
<keyword evidence="3 7" id="KW-0547">Nucleotide-binding</keyword>
<dbReference type="Gene3D" id="3.40.50.620">
    <property type="entry name" value="HUPs"/>
    <property type="match status" value="2"/>
</dbReference>
<feature type="domain" description="Glutamyl/glutaminyl-tRNA synthetase class Ib catalytic" evidence="8">
    <location>
        <begin position="58"/>
        <end position="171"/>
    </location>
</feature>
<dbReference type="PANTHER" id="PTHR43311:SF1">
    <property type="entry name" value="GLUTAMYL-Q TRNA(ASP) SYNTHETASE"/>
    <property type="match status" value="1"/>
</dbReference>
<evidence type="ECO:0000256" key="3">
    <source>
        <dbReference type="ARBA" id="ARBA00022741"/>
    </source>
</evidence>
<keyword evidence="1 7" id="KW-0436">Ligase</keyword>
<keyword evidence="5 7" id="KW-0067">ATP-binding</keyword>
<dbReference type="EMBL" id="SRSF01000011">
    <property type="protein sequence ID" value="THH35579.1"/>
    <property type="molecule type" value="Genomic_DNA"/>
</dbReference>
<name>A0A4S4N8V7_9BACT</name>
<keyword evidence="6 7" id="KW-0030">Aminoacyl-tRNA synthetase</keyword>
<dbReference type="GO" id="GO:0005524">
    <property type="term" value="F:ATP binding"/>
    <property type="evidence" value="ECO:0007669"/>
    <property type="project" value="UniProtKB-KW"/>
</dbReference>
<gene>
    <name evidence="9" type="ORF">E4021_15940</name>
</gene>
<evidence type="ECO:0000256" key="6">
    <source>
        <dbReference type="ARBA" id="ARBA00023146"/>
    </source>
</evidence>
<evidence type="ECO:0000256" key="7">
    <source>
        <dbReference type="RuleBase" id="RU363037"/>
    </source>
</evidence>
<keyword evidence="7" id="KW-0648">Protein biosynthesis</keyword>
<dbReference type="SUPFAM" id="SSF52374">
    <property type="entry name" value="Nucleotidylyl transferase"/>
    <property type="match status" value="1"/>
</dbReference>
<evidence type="ECO:0000313" key="9">
    <source>
        <dbReference type="EMBL" id="THH35579.1"/>
    </source>
</evidence>
<comment type="similarity">
    <text evidence="7">Belongs to the class-I aminoacyl-tRNA synthetase family.</text>
</comment>